<reference evidence="1" key="1">
    <citation type="submission" date="2021-12" db="EMBL/GenBank/DDBJ databases">
        <title>Discovery of the Pendulisporaceae a myxobacterial family with distinct sporulation behavior and unique specialized metabolism.</title>
        <authorList>
            <person name="Garcia R."/>
            <person name="Popoff A."/>
            <person name="Bader C.D."/>
            <person name="Loehr J."/>
            <person name="Walesch S."/>
            <person name="Walt C."/>
            <person name="Boldt J."/>
            <person name="Bunk B."/>
            <person name="Haeckl F.J.F.P.J."/>
            <person name="Gunesch A.P."/>
            <person name="Birkelbach J."/>
            <person name="Nuebel U."/>
            <person name="Pietschmann T."/>
            <person name="Bach T."/>
            <person name="Mueller R."/>
        </authorList>
    </citation>
    <scope>NUCLEOTIDE SEQUENCE</scope>
    <source>
        <strain evidence="1">MSr11367</strain>
    </source>
</reference>
<protein>
    <submittedName>
        <fullName evidence="1">Uncharacterized protein</fullName>
    </submittedName>
</protein>
<sequence length="106" mass="11946">MRSWKPESAEIQIYGELPSFLLDARRAFAKIPKQRIAAAAEIVEALSYMLSDARSAASARYIVDLLKYESTPGDPSELESVLESFRKAMRANDVADMKRKRRAPPE</sequence>
<keyword evidence="2" id="KW-1185">Reference proteome</keyword>
<evidence type="ECO:0000313" key="2">
    <source>
        <dbReference type="Proteomes" id="UP001374803"/>
    </source>
</evidence>
<gene>
    <name evidence="1" type="ORF">LVJ94_35440</name>
</gene>
<dbReference type="RefSeq" id="WP_394831824.1">
    <property type="nucleotide sequence ID" value="NZ_CP089929.1"/>
</dbReference>
<dbReference type="EMBL" id="CP089983">
    <property type="protein sequence ID" value="WXB02198.1"/>
    <property type="molecule type" value="Genomic_DNA"/>
</dbReference>
<accession>A0ABZ2KU37</accession>
<name>A0ABZ2KU37_9BACT</name>
<evidence type="ECO:0000313" key="1">
    <source>
        <dbReference type="EMBL" id="WXB02198.1"/>
    </source>
</evidence>
<proteinExistence type="predicted"/>
<organism evidence="1 2">
    <name type="scientific">Pendulispora rubella</name>
    <dbReference type="NCBI Taxonomy" id="2741070"/>
    <lineage>
        <taxon>Bacteria</taxon>
        <taxon>Pseudomonadati</taxon>
        <taxon>Myxococcota</taxon>
        <taxon>Myxococcia</taxon>
        <taxon>Myxococcales</taxon>
        <taxon>Sorangiineae</taxon>
        <taxon>Pendulisporaceae</taxon>
        <taxon>Pendulispora</taxon>
    </lineage>
</organism>
<dbReference type="Proteomes" id="UP001374803">
    <property type="component" value="Chromosome"/>
</dbReference>